<comment type="caution">
    <text evidence="2">The sequence shown here is derived from an EMBL/GenBank/DDBJ whole genome shotgun (WGS) entry which is preliminary data.</text>
</comment>
<evidence type="ECO:0000313" key="2">
    <source>
        <dbReference type="EMBL" id="HIR93259.1"/>
    </source>
</evidence>
<organism evidence="2 3">
    <name type="scientific">Candidatus Egerieimonas intestinavium</name>
    <dbReference type="NCBI Taxonomy" id="2840777"/>
    <lineage>
        <taxon>Bacteria</taxon>
        <taxon>Bacillati</taxon>
        <taxon>Bacillota</taxon>
        <taxon>Clostridia</taxon>
        <taxon>Lachnospirales</taxon>
        <taxon>Lachnospiraceae</taxon>
        <taxon>Lachnospiraceae incertae sedis</taxon>
        <taxon>Candidatus Egerieimonas</taxon>
    </lineage>
</organism>
<sequence>MTTEEKLQNFYTASIESAQNEAKALLDEHQAALDKIFQEHQEMKHRQAEAELHAEADKLKRETNKAVSAEQLHIKRTLSKKQEDLKAQLFVEVKNKLSTYMDTPAYEQFLYQKIKDALAFAGGEEIIIYIDPADEIHQHSLMQKLGIMPRLSRETFLGGMRAVIPSKNILIDNSFKTLLEDAKGRFTFQDGGMSL</sequence>
<dbReference type="AlphaFoldDB" id="A0A9D1EKI2"/>
<evidence type="ECO:0000313" key="3">
    <source>
        <dbReference type="Proteomes" id="UP000886841"/>
    </source>
</evidence>
<dbReference type="InterPro" id="IPR038495">
    <property type="entry name" value="ATPase_E_C"/>
</dbReference>
<dbReference type="SUPFAM" id="SSF160527">
    <property type="entry name" value="V-type ATPase subunit E-like"/>
    <property type="match status" value="1"/>
</dbReference>
<reference evidence="2" key="1">
    <citation type="submission" date="2020-10" db="EMBL/GenBank/DDBJ databases">
        <authorList>
            <person name="Gilroy R."/>
        </authorList>
    </citation>
    <scope>NUCLEOTIDE SEQUENCE</scope>
    <source>
        <strain evidence="2">ChiSxjej1B13-7041</strain>
    </source>
</reference>
<gene>
    <name evidence="2" type="ORF">IAB98_07580</name>
</gene>
<feature type="coiled-coil region" evidence="1">
    <location>
        <begin position="15"/>
        <end position="65"/>
    </location>
</feature>
<dbReference type="Gene3D" id="3.30.2320.30">
    <property type="entry name" value="ATP synthase, E subunit, C-terminal"/>
    <property type="match status" value="1"/>
</dbReference>
<name>A0A9D1EKI2_9FIRM</name>
<dbReference type="EMBL" id="DVHU01000065">
    <property type="protein sequence ID" value="HIR93259.1"/>
    <property type="molecule type" value="Genomic_DNA"/>
</dbReference>
<reference evidence="2" key="2">
    <citation type="journal article" date="2021" name="PeerJ">
        <title>Extensive microbial diversity within the chicken gut microbiome revealed by metagenomics and culture.</title>
        <authorList>
            <person name="Gilroy R."/>
            <person name="Ravi A."/>
            <person name="Getino M."/>
            <person name="Pursley I."/>
            <person name="Horton D.L."/>
            <person name="Alikhan N.F."/>
            <person name="Baker D."/>
            <person name="Gharbi K."/>
            <person name="Hall N."/>
            <person name="Watson M."/>
            <person name="Adriaenssens E.M."/>
            <person name="Foster-Nyarko E."/>
            <person name="Jarju S."/>
            <person name="Secka A."/>
            <person name="Antonio M."/>
            <person name="Oren A."/>
            <person name="Chaudhuri R.R."/>
            <person name="La Ragione R."/>
            <person name="Hildebrand F."/>
            <person name="Pallen M.J."/>
        </authorList>
    </citation>
    <scope>NUCLEOTIDE SEQUENCE</scope>
    <source>
        <strain evidence="2">ChiSxjej1B13-7041</strain>
    </source>
</reference>
<evidence type="ECO:0000256" key="1">
    <source>
        <dbReference type="SAM" id="Coils"/>
    </source>
</evidence>
<keyword evidence="1" id="KW-0175">Coiled coil</keyword>
<proteinExistence type="predicted"/>
<protein>
    <submittedName>
        <fullName evidence="2">V-type ATP synthase subunit E</fullName>
    </submittedName>
</protein>
<dbReference type="Proteomes" id="UP000886841">
    <property type="component" value="Unassembled WGS sequence"/>
</dbReference>
<accession>A0A9D1EKI2</accession>